<reference evidence="1 2" key="1">
    <citation type="submission" date="2017-09" db="EMBL/GenBank/DDBJ databases">
        <title>Genomics of the genus Arcobacter.</title>
        <authorList>
            <person name="Perez-Cataluna A."/>
            <person name="Figueras M.J."/>
            <person name="Salas-Masso N."/>
        </authorList>
    </citation>
    <scope>NUCLEOTIDE SEQUENCE [LARGE SCALE GENOMIC DNA]</scope>
    <source>
        <strain evidence="1 2">F156-34</strain>
    </source>
</reference>
<dbReference type="PROSITE" id="PS00109">
    <property type="entry name" value="PROTEIN_KINASE_TYR"/>
    <property type="match status" value="1"/>
</dbReference>
<dbReference type="Proteomes" id="UP000289718">
    <property type="component" value="Unassembled WGS sequence"/>
</dbReference>
<dbReference type="Gene3D" id="1.10.510.10">
    <property type="entry name" value="Transferase(Phosphotransferase) domain 1"/>
    <property type="match status" value="1"/>
</dbReference>
<comment type="caution">
    <text evidence="1">The sequence shown here is derived from an EMBL/GenBank/DDBJ whole genome shotgun (WGS) entry which is preliminary data.</text>
</comment>
<dbReference type="InterPro" id="IPR008266">
    <property type="entry name" value="Tyr_kinase_AS"/>
</dbReference>
<protein>
    <recommendedName>
        <fullName evidence="3">Protein kinase domain-containing protein</fullName>
    </recommendedName>
</protein>
<gene>
    <name evidence="1" type="ORF">CP965_10900</name>
</gene>
<dbReference type="InterPro" id="IPR011009">
    <property type="entry name" value="Kinase-like_dom_sf"/>
</dbReference>
<dbReference type="AlphaFoldDB" id="A0A4Q1AT22"/>
<organism evidence="1 2">
    <name type="scientific">Halarcobacter mediterraneus</name>
    <dbReference type="NCBI Taxonomy" id="2023153"/>
    <lineage>
        <taxon>Bacteria</taxon>
        <taxon>Pseudomonadati</taxon>
        <taxon>Campylobacterota</taxon>
        <taxon>Epsilonproteobacteria</taxon>
        <taxon>Campylobacterales</taxon>
        <taxon>Arcobacteraceae</taxon>
        <taxon>Halarcobacter</taxon>
    </lineage>
</organism>
<evidence type="ECO:0000313" key="1">
    <source>
        <dbReference type="EMBL" id="RXK12268.1"/>
    </source>
</evidence>
<keyword evidence="2" id="KW-1185">Reference proteome</keyword>
<sequence length="248" mass="29698">MNYKYEINNGYEDFKNLVLNIQYKFKQKNQNIHKARNELKIINHNNIDVVIKSFKKPSFLNRIVYTFFKDSKAKKSYDYSIKIGNFTPNAISYVEFYSSGLLSQSYFISERFAYDFTIREPLLEEKFEDKENIFKAFAKFTYDLHEAQIFHKDYSPGNILIKKHDDNYEFKIVDINRMKFSTLRLEERLKNFSKLWAKDEDLRIIAKEYAKLINQDEEKCINLALKFSNSNKAAKNFKKRLRGQKVVD</sequence>
<dbReference type="GO" id="GO:0004672">
    <property type="term" value="F:protein kinase activity"/>
    <property type="evidence" value="ECO:0007669"/>
    <property type="project" value="InterPro"/>
</dbReference>
<proteinExistence type="predicted"/>
<dbReference type="Pfam" id="PF06293">
    <property type="entry name" value="Kdo"/>
    <property type="match status" value="1"/>
</dbReference>
<dbReference type="RefSeq" id="WP_129062135.1">
    <property type="nucleotide sequence ID" value="NZ_NXIE01000004.1"/>
</dbReference>
<dbReference type="SUPFAM" id="SSF56112">
    <property type="entry name" value="Protein kinase-like (PK-like)"/>
    <property type="match status" value="1"/>
</dbReference>
<accession>A0A4Q1AT22</accession>
<name>A0A4Q1AT22_9BACT</name>
<evidence type="ECO:0008006" key="3">
    <source>
        <dbReference type="Google" id="ProtNLM"/>
    </source>
</evidence>
<evidence type="ECO:0000313" key="2">
    <source>
        <dbReference type="Proteomes" id="UP000289718"/>
    </source>
</evidence>
<dbReference type="EMBL" id="NXIE01000004">
    <property type="protein sequence ID" value="RXK12268.1"/>
    <property type="molecule type" value="Genomic_DNA"/>
</dbReference>
<dbReference type="OrthoDB" id="9773772at2"/>